<dbReference type="EC" id="2.8.1.12" evidence="3"/>
<protein>
    <recommendedName>
        <fullName evidence="4">Molybdopterin synthase catalytic subunit</fullName>
        <ecNumber evidence="3">2.8.1.12</ecNumber>
    </recommendedName>
    <alternativeName>
        <fullName evidence="9">MPT synthase subunit 2</fullName>
    </alternativeName>
    <alternativeName>
        <fullName evidence="7">Molybdenum cofactor biosynthesis protein E</fullName>
    </alternativeName>
    <alternativeName>
        <fullName evidence="8">Molybdopterin-converting factor large subunit</fullName>
    </alternativeName>
    <alternativeName>
        <fullName evidence="10">Molybdopterin-converting factor subunit 2</fullName>
    </alternativeName>
</protein>
<evidence type="ECO:0000256" key="4">
    <source>
        <dbReference type="ARBA" id="ARBA00013858"/>
    </source>
</evidence>
<keyword evidence="5" id="KW-0501">Molybdenum cofactor biosynthesis</keyword>
<comment type="subunit">
    <text evidence="6">Heterotetramer of 2 MoaD subunits and 2 MoaE subunits. Also stable as homodimer. The enzyme changes between these two forms during catalysis.</text>
</comment>
<evidence type="ECO:0000256" key="2">
    <source>
        <dbReference type="ARBA" id="ARBA00005426"/>
    </source>
</evidence>
<evidence type="ECO:0000313" key="13">
    <source>
        <dbReference type="Proteomes" id="UP000589520"/>
    </source>
</evidence>
<dbReference type="AlphaFoldDB" id="A0A7Y9PH25"/>
<dbReference type="InterPro" id="IPR003448">
    <property type="entry name" value="Mopterin_biosynth_MoaE"/>
</dbReference>
<keyword evidence="13" id="KW-1185">Reference proteome</keyword>
<comment type="catalytic activity">
    <reaction evidence="11">
        <text>2 [molybdopterin-synthase sulfur-carrier protein]-C-terminal-Gly-aminoethanethioate + cyclic pyranopterin phosphate + H2O = molybdopterin + 2 [molybdopterin-synthase sulfur-carrier protein]-C-terminal Gly-Gly + 2 H(+)</text>
        <dbReference type="Rhea" id="RHEA:26333"/>
        <dbReference type="Rhea" id="RHEA-COMP:12202"/>
        <dbReference type="Rhea" id="RHEA-COMP:19907"/>
        <dbReference type="ChEBI" id="CHEBI:15377"/>
        <dbReference type="ChEBI" id="CHEBI:15378"/>
        <dbReference type="ChEBI" id="CHEBI:58698"/>
        <dbReference type="ChEBI" id="CHEBI:59648"/>
        <dbReference type="ChEBI" id="CHEBI:90778"/>
        <dbReference type="ChEBI" id="CHEBI:232372"/>
        <dbReference type="EC" id="2.8.1.12"/>
    </reaction>
</comment>
<dbReference type="GO" id="GO:0006777">
    <property type="term" value="P:Mo-molybdopterin cofactor biosynthetic process"/>
    <property type="evidence" value="ECO:0007669"/>
    <property type="project" value="UniProtKB-KW"/>
</dbReference>
<dbReference type="PANTHER" id="PTHR23404">
    <property type="entry name" value="MOLYBDOPTERIN SYNTHASE RELATED"/>
    <property type="match status" value="1"/>
</dbReference>
<dbReference type="EMBL" id="JACCCW010000002">
    <property type="protein sequence ID" value="NYF79760.1"/>
    <property type="molecule type" value="Genomic_DNA"/>
</dbReference>
<evidence type="ECO:0000256" key="1">
    <source>
        <dbReference type="ARBA" id="ARBA00005046"/>
    </source>
</evidence>
<dbReference type="CDD" id="cd00756">
    <property type="entry name" value="MoaE"/>
    <property type="match status" value="1"/>
</dbReference>
<keyword evidence="12" id="KW-0808">Transferase</keyword>
<dbReference type="Pfam" id="PF02391">
    <property type="entry name" value="MoaE"/>
    <property type="match status" value="1"/>
</dbReference>
<dbReference type="Proteomes" id="UP000589520">
    <property type="component" value="Unassembled WGS sequence"/>
</dbReference>
<dbReference type="Gene3D" id="3.90.1170.40">
    <property type="entry name" value="Molybdopterin biosynthesis MoaE subunit"/>
    <property type="match status" value="1"/>
</dbReference>
<evidence type="ECO:0000256" key="8">
    <source>
        <dbReference type="ARBA" id="ARBA00030407"/>
    </source>
</evidence>
<dbReference type="InterPro" id="IPR036563">
    <property type="entry name" value="MoaE_sf"/>
</dbReference>
<evidence type="ECO:0000256" key="7">
    <source>
        <dbReference type="ARBA" id="ARBA00029745"/>
    </source>
</evidence>
<sequence>MYVEITKTVIDAPGIVSAIKAGPDGAVCAFDGIVRNNTRGRTTLFLDYEAYEEMALQQMRSIAAEVLTKFGVRDVALVHRLGRLHVGESSVLIVVASAHRGAAFDACRWLIDTLKKTVPIWKKEYFVDGAVWADGEPFPEEIVAGTVAER</sequence>
<proteinExistence type="inferred from homology"/>
<name>A0A7Y9PH25_9BACT</name>
<gene>
    <name evidence="12" type="ORF">HDF17_002080</name>
</gene>
<evidence type="ECO:0000256" key="9">
    <source>
        <dbReference type="ARBA" id="ARBA00030781"/>
    </source>
</evidence>
<evidence type="ECO:0000256" key="10">
    <source>
        <dbReference type="ARBA" id="ARBA00032474"/>
    </source>
</evidence>
<evidence type="ECO:0000256" key="3">
    <source>
        <dbReference type="ARBA" id="ARBA00011950"/>
    </source>
</evidence>
<accession>A0A7Y9PH25</accession>
<comment type="pathway">
    <text evidence="1">Cofactor biosynthesis; molybdopterin biosynthesis.</text>
</comment>
<evidence type="ECO:0000313" key="12">
    <source>
        <dbReference type="EMBL" id="NYF79760.1"/>
    </source>
</evidence>
<reference evidence="12 13" key="1">
    <citation type="submission" date="2020-07" db="EMBL/GenBank/DDBJ databases">
        <title>Genomic Encyclopedia of Type Strains, Phase IV (KMG-V): Genome sequencing to study the core and pangenomes of soil and plant-associated prokaryotes.</title>
        <authorList>
            <person name="Whitman W."/>
        </authorList>
    </citation>
    <scope>NUCLEOTIDE SEQUENCE [LARGE SCALE GENOMIC DNA]</scope>
    <source>
        <strain evidence="12 13">X4EP2</strain>
    </source>
</reference>
<comment type="similarity">
    <text evidence="2">Belongs to the MoaE family.</text>
</comment>
<evidence type="ECO:0000256" key="5">
    <source>
        <dbReference type="ARBA" id="ARBA00023150"/>
    </source>
</evidence>
<evidence type="ECO:0000256" key="11">
    <source>
        <dbReference type="ARBA" id="ARBA00049878"/>
    </source>
</evidence>
<dbReference type="RefSeq" id="WP_179490642.1">
    <property type="nucleotide sequence ID" value="NZ_JACCCW010000002.1"/>
</dbReference>
<evidence type="ECO:0000256" key="6">
    <source>
        <dbReference type="ARBA" id="ARBA00026066"/>
    </source>
</evidence>
<dbReference type="SUPFAM" id="SSF54690">
    <property type="entry name" value="Molybdopterin synthase subunit MoaE"/>
    <property type="match status" value="1"/>
</dbReference>
<dbReference type="GO" id="GO:0030366">
    <property type="term" value="F:molybdopterin synthase activity"/>
    <property type="evidence" value="ECO:0007669"/>
    <property type="project" value="UniProtKB-EC"/>
</dbReference>
<comment type="caution">
    <text evidence="12">The sequence shown here is derived from an EMBL/GenBank/DDBJ whole genome shotgun (WGS) entry which is preliminary data.</text>
</comment>
<organism evidence="12 13">
    <name type="scientific">Granulicella arctica</name>
    <dbReference type="NCBI Taxonomy" id="940613"/>
    <lineage>
        <taxon>Bacteria</taxon>
        <taxon>Pseudomonadati</taxon>
        <taxon>Acidobacteriota</taxon>
        <taxon>Terriglobia</taxon>
        <taxon>Terriglobales</taxon>
        <taxon>Acidobacteriaceae</taxon>
        <taxon>Granulicella</taxon>
    </lineage>
</organism>